<evidence type="ECO:0000313" key="2">
    <source>
        <dbReference type="Proteomes" id="UP000001968"/>
    </source>
</evidence>
<dbReference type="InterPro" id="IPR008995">
    <property type="entry name" value="Mo/tungstate-bd_C_term_dom"/>
</dbReference>
<dbReference type="eggNOG" id="ENOG50328M6">
    <property type="taxonomic scope" value="Bacteria"/>
</dbReference>
<dbReference type="RefSeq" id="WP_011640891.1">
    <property type="nucleotide sequence ID" value="NC_008346.1"/>
</dbReference>
<dbReference type="EMBL" id="CP000448">
    <property type="protein sequence ID" value="ABI68792.1"/>
    <property type="molecule type" value="Genomic_DNA"/>
</dbReference>
<keyword evidence="2" id="KW-1185">Reference proteome</keyword>
<reference evidence="2" key="1">
    <citation type="journal article" date="2010" name="Environ. Microbiol.">
        <title>The genome of Syntrophomonas wolfei: new insights into syntrophic metabolism and biohydrogen production.</title>
        <authorList>
            <person name="Sieber J.R."/>
            <person name="Sims D.R."/>
            <person name="Han C."/>
            <person name="Kim E."/>
            <person name="Lykidis A."/>
            <person name="Lapidus A.L."/>
            <person name="McDonnald E."/>
            <person name="Rohlin L."/>
            <person name="Culley D.E."/>
            <person name="Gunsalus R."/>
            <person name="McInerney M.J."/>
        </authorList>
    </citation>
    <scope>NUCLEOTIDE SEQUENCE [LARGE SCALE GENOMIC DNA]</scope>
    <source>
        <strain evidence="2">DSM 2245B / Goettingen</strain>
    </source>
</reference>
<sequence length="126" mass="13957">MQDLYWECKVCEACGVCGKSEEECRLYDEYYGFGKSPGAGKAERGSLAVLERDARKLNQANQGIINRLNGRIVKVIEGESTALLTIAMGEHYISSMMPLSRFRESGKKIGDLLAVAFKSIDVKVMN</sequence>
<evidence type="ECO:0000313" key="1">
    <source>
        <dbReference type="EMBL" id="ABI68792.1"/>
    </source>
</evidence>
<dbReference type="Proteomes" id="UP000001968">
    <property type="component" value="Chromosome"/>
</dbReference>
<proteinExistence type="predicted"/>
<dbReference type="HOGENOM" id="CLU_2107793_0_0_9"/>
<protein>
    <submittedName>
        <fullName evidence="1">Uncharacterized protein</fullName>
    </submittedName>
</protein>
<accession>Q0AWW2</accession>
<dbReference type="AlphaFoldDB" id="Q0AWW2"/>
<gene>
    <name evidence="1" type="ordered locus">Swol_1488</name>
</gene>
<organism evidence="1 2">
    <name type="scientific">Syntrophomonas wolfei subsp. wolfei (strain DSM 2245B / Goettingen)</name>
    <dbReference type="NCBI Taxonomy" id="335541"/>
    <lineage>
        <taxon>Bacteria</taxon>
        <taxon>Bacillati</taxon>
        <taxon>Bacillota</taxon>
        <taxon>Clostridia</taxon>
        <taxon>Eubacteriales</taxon>
        <taxon>Syntrophomonadaceae</taxon>
        <taxon>Syntrophomonas</taxon>
    </lineage>
</organism>
<name>Q0AWW2_SYNWW</name>
<dbReference type="STRING" id="335541.Swol_1488"/>
<dbReference type="KEGG" id="swo:Swol_1488"/>
<dbReference type="SUPFAM" id="SSF50331">
    <property type="entry name" value="MOP-like"/>
    <property type="match status" value="1"/>
</dbReference>
<dbReference type="OrthoDB" id="9826438at2"/>